<reference evidence="2" key="1">
    <citation type="submission" date="2013-04" db="EMBL/GenBank/DDBJ databases">
        <authorList>
            <person name="Qu J."/>
            <person name="Murali S.C."/>
            <person name="Bandaranaike D."/>
            <person name="Bellair M."/>
            <person name="Blankenburg K."/>
            <person name="Chao H."/>
            <person name="Dinh H."/>
            <person name="Doddapaneni H."/>
            <person name="Downs B."/>
            <person name="Dugan-Rocha S."/>
            <person name="Elkadiri S."/>
            <person name="Gnanaolivu R.D."/>
            <person name="Hernandez B."/>
            <person name="Javaid M."/>
            <person name="Jayaseelan J.C."/>
            <person name="Lee S."/>
            <person name="Li M."/>
            <person name="Ming W."/>
            <person name="Munidasa M."/>
            <person name="Muniz J."/>
            <person name="Nguyen L."/>
            <person name="Ongeri F."/>
            <person name="Osuji N."/>
            <person name="Pu L.-L."/>
            <person name="Puazo M."/>
            <person name="Qu C."/>
            <person name="Quiroz J."/>
            <person name="Raj R."/>
            <person name="Weissenberger G."/>
            <person name="Xin Y."/>
            <person name="Zou X."/>
            <person name="Han Y."/>
            <person name="Richards S."/>
            <person name="Worley K."/>
            <person name="Muzny D."/>
            <person name="Gibbs R."/>
        </authorList>
    </citation>
    <scope>NUCLEOTIDE SEQUENCE</scope>
    <source>
        <strain evidence="2">Sampled in the wild</strain>
    </source>
</reference>
<accession>A0A8K0KKU1</accession>
<dbReference type="PANTHER" id="PTHR46487:SF1">
    <property type="entry name" value="DNA REPAIR PROTEIN XRCC3"/>
    <property type="match status" value="1"/>
</dbReference>
<protein>
    <recommendedName>
        <fullName evidence="1">Rad51-like C-terminal domain-containing protein</fullName>
    </recommendedName>
</protein>
<comment type="caution">
    <text evidence="2">The sequence shown here is derived from an EMBL/GenBank/DDBJ whole genome shotgun (WGS) entry which is preliminary data.</text>
</comment>
<dbReference type="Proteomes" id="UP000792457">
    <property type="component" value="Unassembled WGS sequence"/>
</dbReference>
<dbReference type="PANTHER" id="PTHR46487">
    <property type="entry name" value="DNA REPAIR PROTEIN XRCC3"/>
    <property type="match status" value="1"/>
</dbReference>
<dbReference type="SUPFAM" id="SSF52540">
    <property type="entry name" value="P-loop containing nucleoside triphosphate hydrolases"/>
    <property type="match status" value="1"/>
</dbReference>
<feature type="domain" description="Rad51-like C-terminal" evidence="1">
    <location>
        <begin position="60"/>
        <end position="163"/>
    </location>
</feature>
<dbReference type="GO" id="GO:0005657">
    <property type="term" value="C:replication fork"/>
    <property type="evidence" value="ECO:0007669"/>
    <property type="project" value="TreeGrafter"/>
</dbReference>
<dbReference type="GO" id="GO:0090656">
    <property type="term" value="P:t-circle formation"/>
    <property type="evidence" value="ECO:0007669"/>
    <property type="project" value="TreeGrafter"/>
</dbReference>
<dbReference type="Pfam" id="PF08423">
    <property type="entry name" value="Rad51"/>
    <property type="match status" value="1"/>
</dbReference>
<sequence>MHFETLTEQSHVNCKKYAALIATFSQEFESISRFQKIPIAGLKECILVRLPYLLRTSVIPFGLIVVDSITGVFRGSVEEDGAEVLGDGQPKGIADEIRTRAMDLKEIAASLHSTARSFGLSVICVNQVSDAVDDVQGFGCNKKVPALGLAWSNMITTRLMVSRTSEFFKIGLTNEEAIIRELE</sequence>
<evidence type="ECO:0000313" key="3">
    <source>
        <dbReference type="Proteomes" id="UP000792457"/>
    </source>
</evidence>
<dbReference type="EMBL" id="KZ308992">
    <property type="protein sequence ID" value="KAG8236138.1"/>
    <property type="molecule type" value="Genomic_DNA"/>
</dbReference>
<reference evidence="2" key="2">
    <citation type="submission" date="2017-10" db="EMBL/GenBank/DDBJ databases">
        <title>Ladona fulva Genome sequencing and assembly.</title>
        <authorList>
            <person name="Murali S."/>
            <person name="Richards S."/>
            <person name="Bandaranaike D."/>
            <person name="Bellair M."/>
            <person name="Blankenburg K."/>
            <person name="Chao H."/>
            <person name="Dinh H."/>
            <person name="Doddapaneni H."/>
            <person name="Dugan-Rocha S."/>
            <person name="Elkadiri S."/>
            <person name="Gnanaolivu R."/>
            <person name="Hernandez B."/>
            <person name="Skinner E."/>
            <person name="Javaid M."/>
            <person name="Lee S."/>
            <person name="Li M."/>
            <person name="Ming W."/>
            <person name="Munidasa M."/>
            <person name="Muniz J."/>
            <person name="Nguyen L."/>
            <person name="Hughes D."/>
            <person name="Osuji N."/>
            <person name="Pu L.-L."/>
            <person name="Puazo M."/>
            <person name="Qu C."/>
            <person name="Quiroz J."/>
            <person name="Raj R."/>
            <person name="Weissenberger G."/>
            <person name="Xin Y."/>
            <person name="Zou X."/>
            <person name="Han Y."/>
            <person name="Worley K."/>
            <person name="Muzny D."/>
            <person name="Gibbs R."/>
        </authorList>
    </citation>
    <scope>NUCLEOTIDE SEQUENCE</scope>
    <source>
        <strain evidence="2">Sampled in the wild</strain>
    </source>
</reference>
<dbReference type="OrthoDB" id="1861185at2759"/>
<keyword evidence="3" id="KW-1185">Reference proteome</keyword>
<dbReference type="InterPro" id="IPR027417">
    <property type="entry name" value="P-loop_NTPase"/>
</dbReference>
<dbReference type="InterPro" id="IPR013632">
    <property type="entry name" value="Rad51_C"/>
</dbReference>
<gene>
    <name evidence="2" type="ORF">J437_LFUL001598</name>
</gene>
<dbReference type="GO" id="GO:0071140">
    <property type="term" value="P:resolution of mitotic recombination intermediates"/>
    <property type="evidence" value="ECO:0007669"/>
    <property type="project" value="TreeGrafter"/>
</dbReference>
<evidence type="ECO:0000259" key="1">
    <source>
        <dbReference type="Pfam" id="PF08423"/>
    </source>
</evidence>
<dbReference type="AlphaFoldDB" id="A0A8K0KKU1"/>
<dbReference type="Gene3D" id="3.40.50.300">
    <property type="entry name" value="P-loop containing nucleotide triphosphate hydrolases"/>
    <property type="match status" value="1"/>
</dbReference>
<evidence type="ECO:0000313" key="2">
    <source>
        <dbReference type="EMBL" id="KAG8236138.1"/>
    </source>
</evidence>
<dbReference type="GO" id="GO:0045003">
    <property type="term" value="P:double-strand break repair via synthesis-dependent strand annealing"/>
    <property type="evidence" value="ECO:0007669"/>
    <property type="project" value="TreeGrafter"/>
</dbReference>
<proteinExistence type="predicted"/>
<feature type="non-terminal residue" evidence="2">
    <location>
        <position position="1"/>
    </location>
</feature>
<dbReference type="GO" id="GO:0000400">
    <property type="term" value="F:four-way junction DNA binding"/>
    <property type="evidence" value="ECO:0007669"/>
    <property type="project" value="TreeGrafter"/>
</dbReference>
<dbReference type="GO" id="GO:0000722">
    <property type="term" value="P:telomere maintenance via recombination"/>
    <property type="evidence" value="ECO:0007669"/>
    <property type="project" value="TreeGrafter"/>
</dbReference>
<dbReference type="GO" id="GO:0033065">
    <property type="term" value="C:Rad51C-XRCC3 complex"/>
    <property type="evidence" value="ECO:0007669"/>
    <property type="project" value="TreeGrafter"/>
</dbReference>
<organism evidence="2 3">
    <name type="scientific">Ladona fulva</name>
    <name type="common">Scarce chaser dragonfly</name>
    <name type="synonym">Libellula fulva</name>
    <dbReference type="NCBI Taxonomy" id="123851"/>
    <lineage>
        <taxon>Eukaryota</taxon>
        <taxon>Metazoa</taxon>
        <taxon>Ecdysozoa</taxon>
        <taxon>Arthropoda</taxon>
        <taxon>Hexapoda</taxon>
        <taxon>Insecta</taxon>
        <taxon>Pterygota</taxon>
        <taxon>Palaeoptera</taxon>
        <taxon>Odonata</taxon>
        <taxon>Epiprocta</taxon>
        <taxon>Anisoptera</taxon>
        <taxon>Libelluloidea</taxon>
        <taxon>Libellulidae</taxon>
        <taxon>Ladona</taxon>
    </lineage>
</organism>
<name>A0A8K0KKU1_LADFU</name>